<accession>A0AAD6J057</accession>
<evidence type="ECO:0000313" key="2">
    <source>
        <dbReference type="EMBL" id="KAJ6260730.1"/>
    </source>
</evidence>
<dbReference type="EMBL" id="JAQGDS010000005">
    <property type="protein sequence ID" value="KAJ6260730.1"/>
    <property type="molecule type" value="Genomic_DNA"/>
</dbReference>
<feature type="region of interest" description="Disordered" evidence="1">
    <location>
        <begin position="1"/>
        <end position="33"/>
    </location>
</feature>
<organism evidence="2 3">
    <name type="scientific">Drechslerella dactyloides</name>
    <name type="common">Nematode-trapping fungus</name>
    <name type="synonym">Arthrobotrys dactyloides</name>
    <dbReference type="NCBI Taxonomy" id="74499"/>
    <lineage>
        <taxon>Eukaryota</taxon>
        <taxon>Fungi</taxon>
        <taxon>Dikarya</taxon>
        <taxon>Ascomycota</taxon>
        <taxon>Pezizomycotina</taxon>
        <taxon>Orbiliomycetes</taxon>
        <taxon>Orbiliales</taxon>
        <taxon>Orbiliaceae</taxon>
        <taxon>Drechslerella</taxon>
    </lineage>
</organism>
<comment type="caution">
    <text evidence="2">The sequence shown here is derived from an EMBL/GenBank/DDBJ whole genome shotgun (WGS) entry which is preliminary data.</text>
</comment>
<evidence type="ECO:0000313" key="3">
    <source>
        <dbReference type="Proteomes" id="UP001221413"/>
    </source>
</evidence>
<keyword evidence="3" id="KW-1185">Reference proteome</keyword>
<gene>
    <name evidence="2" type="ORF">Dda_4959</name>
</gene>
<name>A0AAD6J057_DREDA</name>
<dbReference type="AlphaFoldDB" id="A0AAD6J057"/>
<feature type="compositionally biased region" description="Polar residues" evidence="1">
    <location>
        <begin position="13"/>
        <end position="33"/>
    </location>
</feature>
<evidence type="ECO:0000256" key="1">
    <source>
        <dbReference type="SAM" id="MobiDB-lite"/>
    </source>
</evidence>
<feature type="region of interest" description="Disordered" evidence="1">
    <location>
        <begin position="48"/>
        <end position="96"/>
    </location>
</feature>
<sequence>MPTPSEPEVDGPCTTSNGLTGSQTSVPGPSDTVALSTGFVSPVTWANTYPMDEGPYTASSVPPPDIMEAPPSIMDTTPYGGAAPDTPPVGQDGAGDDFSISYRDVIAALEQSSIGTSRTTTVVNTNAVFNTNSDLDITDSVDIDNDQTHMDDHEMQM</sequence>
<dbReference type="Proteomes" id="UP001221413">
    <property type="component" value="Unassembled WGS sequence"/>
</dbReference>
<protein>
    <submittedName>
        <fullName evidence="2">Uncharacterized protein</fullName>
    </submittedName>
</protein>
<reference evidence="2" key="1">
    <citation type="submission" date="2023-01" db="EMBL/GenBank/DDBJ databases">
        <title>The chitinases involved in constricting ring structure development in the nematode-trapping fungus Drechslerella dactyloides.</title>
        <authorList>
            <person name="Wang R."/>
            <person name="Zhang L."/>
            <person name="Tang P."/>
            <person name="Li S."/>
            <person name="Liang L."/>
        </authorList>
    </citation>
    <scope>NUCLEOTIDE SEQUENCE</scope>
    <source>
        <strain evidence="2">YMF1.00031</strain>
    </source>
</reference>
<proteinExistence type="predicted"/>